<dbReference type="Gene3D" id="2.40.50.100">
    <property type="match status" value="1"/>
</dbReference>
<dbReference type="Gene3D" id="2.40.30.170">
    <property type="match status" value="1"/>
</dbReference>
<keyword evidence="3 9" id="KW-0813">Transport</keyword>
<proteinExistence type="inferred from homology"/>
<feature type="domain" description="AprE-like beta-barrel" evidence="12">
    <location>
        <begin position="342"/>
        <end position="436"/>
    </location>
</feature>
<dbReference type="OrthoDB" id="9775513at2"/>
<feature type="transmembrane region" description="Helical" evidence="9">
    <location>
        <begin position="46"/>
        <end position="64"/>
    </location>
</feature>
<evidence type="ECO:0000256" key="7">
    <source>
        <dbReference type="ARBA" id="ARBA00022989"/>
    </source>
</evidence>
<protein>
    <recommendedName>
        <fullName evidence="9">Membrane fusion protein (MFP) family protein</fullName>
    </recommendedName>
</protein>
<keyword evidence="14" id="KW-1185">Reference proteome</keyword>
<dbReference type="EMBL" id="CP035913">
    <property type="protein sequence ID" value="QBE64013.1"/>
    <property type="molecule type" value="Genomic_DNA"/>
</dbReference>
<sequence length="459" mass="51065">MEPANKPPVMGERRSAARRMGEETEVEFLPDADAIERMPLPRYIRLTLHLLVLALLLFILWASFSKMETVVTAHGRLVNPTANIVVQPLETSIIQRVHVRAGQVVKQGDVLAELDPTFTQADEQQLRNRLSSLDTQVASLQAELAGTRPPSGAGGGADNALQAQLSGERQANLDAQKRRLEENVQRLRATIETNRRDQTVLAERLKSLQQIESMQEQLVAENFGAKMQLLEARDRRLEVERSLINGRSRDLELAKELAAAEAERAALNRGWRQKTLEDLLNVTRERDSINEQLAKADKRRQMVRVAAPVDAVVLEMGKLSQGSIVREAEAMFTLVPLGAELEAEVEIDSADIGYIKANAPVHLKLDAFPFQKHGALDGKLRTVSSDSFKREQVTPGQGTDAYYLARVDYGNAGLRRMEAGTRLLPGMTVTAEIVTGERTIMSYLLWPLTKAMDESIREP</sequence>
<evidence type="ECO:0000256" key="6">
    <source>
        <dbReference type="ARBA" id="ARBA00022692"/>
    </source>
</evidence>
<keyword evidence="10" id="KW-0175">Coiled coil</keyword>
<evidence type="ECO:0000256" key="1">
    <source>
        <dbReference type="ARBA" id="ARBA00004377"/>
    </source>
</evidence>
<dbReference type="InterPro" id="IPR010129">
    <property type="entry name" value="T1SS_HlyD"/>
</dbReference>
<dbReference type="SUPFAM" id="SSF111369">
    <property type="entry name" value="HlyD-like secretion proteins"/>
    <property type="match status" value="1"/>
</dbReference>
<evidence type="ECO:0000256" key="5">
    <source>
        <dbReference type="ARBA" id="ARBA00022519"/>
    </source>
</evidence>
<keyword evidence="8 9" id="KW-0472">Membrane</keyword>
<evidence type="ECO:0000313" key="13">
    <source>
        <dbReference type="EMBL" id="QBE64013.1"/>
    </source>
</evidence>
<dbReference type="PRINTS" id="PR01490">
    <property type="entry name" value="RTXTOXIND"/>
</dbReference>
<evidence type="ECO:0000259" key="12">
    <source>
        <dbReference type="Pfam" id="PF26002"/>
    </source>
</evidence>
<keyword evidence="7 9" id="KW-1133">Transmembrane helix</keyword>
<evidence type="ECO:0000256" key="11">
    <source>
        <dbReference type="SAM" id="MobiDB-lite"/>
    </source>
</evidence>
<dbReference type="AlphaFoldDB" id="A0A4V0Z3N0"/>
<evidence type="ECO:0000313" key="14">
    <source>
        <dbReference type="Proteomes" id="UP000290637"/>
    </source>
</evidence>
<comment type="subcellular location">
    <subcellularLocation>
        <location evidence="1 9">Cell inner membrane</location>
        <topology evidence="1 9">Single-pass membrane protein</topology>
    </subcellularLocation>
</comment>
<evidence type="ECO:0000256" key="8">
    <source>
        <dbReference type="ARBA" id="ARBA00023136"/>
    </source>
</evidence>
<evidence type="ECO:0000256" key="3">
    <source>
        <dbReference type="ARBA" id="ARBA00022448"/>
    </source>
</evidence>
<evidence type="ECO:0000256" key="2">
    <source>
        <dbReference type="ARBA" id="ARBA00009477"/>
    </source>
</evidence>
<dbReference type="PANTHER" id="PTHR30386">
    <property type="entry name" value="MEMBRANE FUSION SUBUNIT OF EMRAB-TOLC MULTIDRUG EFFLUX PUMP"/>
    <property type="match status" value="1"/>
</dbReference>
<keyword evidence="5 9" id="KW-0997">Cell inner membrane</keyword>
<evidence type="ECO:0000256" key="10">
    <source>
        <dbReference type="SAM" id="Coils"/>
    </source>
</evidence>
<organism evidence="13 14">
    <name type="scientific">Pseudoduganella lutea</name>
    <dbReference type="NCBI Taxonomy" id="321985"/>
    <lineage>
        <taxon>Bacteria</taxon>
        <taxon>Pseudomonadati</taxon>
        <taxon>Pseudomonadota</taxon>
        <taxon>Betaproteobacteria</taxon>
        <taxon>Burkholderiales</taxon>
        <taxon>Oxalobacteraceae</taxon>
        <taxon>Telluria group</taxon>
        <taxon>Pseudoduganella</taxon>
    </lineage>
</organism>
<keyword evidence="6 9" id="KW-0812">Transmembrane</keyword>
<keyword evidence="4 9" id="KW-1003">Cell membrane</keyword>
<reference evidence="13 14" key="1">
    <citation type="submission" date="2019-02" db="EMBL/GenBank/DDBJ databases">
        <title>Draft Genome Sequences of Six Type Strains of the Genus Massilia.</title>
        <authorList>
            <person name="Miess H."/>
            <person name="Frediansyhah A."/>
            <person name="Gross H."/>
        </authorList>
    </citation>
    <scope>NUCLEOTIDE SEQUENCE [LARGE SCALE GENOMIC DNA]</scope>
    <source>
        <strain evidence="13 14">DSM 17473</strain>
    </source>
</reference>
<comment type="similarity">
    <text evidence="2 9">Belongs to the membrane fusion protein (MFP) (TC 8.A.1) family.</text>
</comment>
<evidence type="ECO:0000256" key="4">
    <source>
        <dbReference type="ARBA" id="ARBA00022475"/>
    </source>
</evidence>
<dbReference type="InterPro" id="IPR050739">
    <property type="entry name" value="MFP"/>
</dbReference>
<dbReference type="GO" id="GO:0005886">
    <property type="term" value="C:plasma membrane"/>
    <property type="evidence" value="ECO:0007669"/>
    <property type="project" value="UniProtKB-SubCell"/>
</dbReference>
<dbReference type="RefSeq" id="WP_130187134.1">
    <property type="nucleotide sequence ID" value="NZ_CP035913.1"/>
</dbReference>
<accession>A0A4V0Z3N0</accession>
<feature type="region of interest" description="Disordered" evidence="11">
    <location>
        <begin position="1"/>
        <end position="22"/>
    </location>
</feature>
<dbReference type="Proteomes" id="UP000290637">
    <property type="component" value="Chromosome"/>
</dbReference>
<dbReference type="NCBIfam" id="TIGR01843">
    <property type="entry name" value="type_I_hlyD"/>
    <property type="match status" value="1"/>
</dbReference>
<dbReference type="Pfam" id="PF26002">
    <property type="entry name" value="Beta-barrel_AprE"/>
    <property type="match status" value="1"/>
</dbReference>
<name>A0A4V0Z3N0_9BURK</name>
<gene>
    <name evidence="13" type="ORF">EWM63_14275</name>
</gene>
<dbReference type="PANTHER" id="PTHR30386:SF26">
    <property type="entry name" value="TRANSPORT PROTEIN COMB"/>
    <property type="match status" value="1"/>
</dbReference>
<dbReference type="KEGG" id="plue:EWM63_14275"/>
<feature type="compositionally biased region" description="Basic and acidic residues" evidence="11">
    <location>
        <begin position="11"/>
        <end position="22"/>
    </location>
</feature>
<feature type="coiled-coil region" evidence="10">
    <location>
        <begin position="170"/>
        <end position="197"/>
    </location>
</feature>
<evidence type="ECO:0000256" key="9">
    <source>
        <dbReference type="RuleBase" id="RU365093"/>
    </source>
</evidence>
<dbReference type="GO" id="GO:0015031">
    <property type="term" value="P:protein transport"/>
    <property type="evidence" value="ECO:0007669"/>
    <property type="project" value="InterPro"/>
</dbReference>
<dbReference type="InterPro" id="IPR058982">
    <property type="entry name" value="Beta-barrel_AprE"/>
</dbReference>